<feature type="transmembrane region" description="Helical" evidence="7">
    <location>
        <begin position="365"/>
        <end position="387"/>
    </location>
</feature>
<dbReference type="InterPro" id="IPR020846">
    <property type="entry name" value="MFS_dom"/>
</dbReference>
<feature type="domain" description="Major facilitator superfamily (MFS) profile" evidence="8">
    <location>
        <begin position="1"/>
        <end position="390"/>
    </location>
</feature>
<protein>
    <submittedName>
        <fullName evidence="9">MFS transporter</fullName>
    </submittedName>
</protein>
<dbReference type="PROSITE" id="PS50850">
    <property type="entry name" value="MFS"/>
    <property type="match status" value="1"/>
</dbReference>
<dbReference type="InterPro" id="IPR050171">
    <property type="entry name" value="MFS_Transporters"/>
</dbReference>
<dbReference type="EMBL" id="BAABJQ010000002">
    <property type="protein sequence ID" value="GAA5178582.1"/>
    <property type="molecule type" value="Genomic_DNA"/>
</dbReference>
<dbReference type="Pfam" id="PF07690">
    <property type="entry name" value="MFS_1"/>
    <property type="match status" value="2"/>
</dbReference>
<reference evidence="10" key="1">
    <citation type="journal article" date="2019" name="Int. J. Syst. Evol. Microbiol.">
        <title>The Global Catalogue of Microorganisms (GCM) 10K type strain sequencing project: providing services to taxonomists for standard genome sequencing and annotation.</title>
        <authorList>
            <consortium name="The Broad Institute Genomics Platform"/>
            <consortium name="The Broad Institute Genome Sequencing Center for Infectious Disease"/>
            <person name="Wu L."/>
            <person name="Ma J."/>
        </authorList>
    </citation>
    <scope>NUCLEOTIDE SEQUENCE [LARGE SCALE GENOMIC DNA]</scope>
    <source>
        <strain evidence="10">JCM 18304</strain>
    </source>
</reference>
<keyword evidence="4 7" id="KW-0812">Transmembrane</keyword>
<evidence type="ECO:0000256" key="2">
    <source>
        <dbReference type="ARBA" id="ARBA00022448"/>
    </source>
</evidence>
<keyword evidence="2" id="KW-0813">Transport</keyword>
<proteinExistence type="predicted"/>
<evidence type="ECO:0000256" key="6">
    <source>
        <dbReference type="ARBA" id="ARBA00023136"/>
    </source>
</evidence>
<keyword evidence="3" id="KW-1003">Cell membrane</keyword>
<name>A0ABP9RIY1_9ACTN</name>
<dbReference type="PANTHER" id="PTHR23517:SF2">
    <property type="entry name" value="MULTIDRUG RESISTANCE PROTEIN MDTH"/>
    <property type="match status" value="1"/>
</dbReference>
<dbReference type="InterPro" id="IPR005829">
    <property type="entry name" value="Sugar_transporter_CS"/>
</dbReference>
<feature type="transmembrane region" description="Helical" evidence="7">
    <location>
        <begin position="338"/>
        <end position="359"/>
    </location>
</feature>
<feature type="transmembrane region" description="Helical" evidence="7">
    <location>
        <begin position="161"/>
        <end position="183"/>
    </location>
</feature>
<dbReference type="Gene3D" id="1.20.1250.20">
    <property type="entry name" value="MFS general substrate transporter like domains"/>
    <property type="match status" value="1"/>
</dbReference>
<evidence type="ECO:0000256" key="5">
    <source>
        <dbReference type="ARBA" id="ARBA00022989"/>
    </source>
</evidence>
<evidence type="ECO:0000313" key="9">
    <source>
        <dbReference type="EMBL" id="GAA5178582.1"/>
    </source>
</evidence>
<feature type="transmembrane region" description="Helical" evidence="7">
    <location>
        <begin position="133"/>
        <end position="155"/>
    </location>
</feature>
<evidence type="ECO:0000256" key="4">
    <source>
        <dbReference type="ARBA" id="ARBA00022692"/>
    </source>
</evidence>
<keyword evidence="10" id="KW-1185">Reference proteome</keyword>
<dbReference type="InterPro" id="IPR036259">
    <property type="entry name" value="MFS_trans_sf"/>
</dbReference>
<comment type="caution">
    <text evidence="9">The sequence shown here is derived from an EMBL/GenBank/DDBJ whole genome shotgun (WGS) entry which is preliminary data.</text>
</comment>
<organism evidence="9 10">
    <name type="scientific">Rugosimonospora acidiphila</name>
    <dbReference type="NCBI Taxonomy" id="556531"/>
    <lineage>
        <taxon>Bacteria</taxon>
        <taxon>Bacillati</taxon>
        <taxon>Actinomycetota</taxon>
        <taxon>Actinomycetes</taxon>
        <taxon>Micromonosporales</taxon>
        <taxon>Micromonosporaceae</taxon>
        <taxon>Rugosimonospora</taxon>
    </lineage>
</organism>
<keyword evidence="6 7" id="KW-0472">Membrane</keyword>
<feature type="transmembrane region" description="Helical" evidence="7">
    <location>
        <begin position="12"/>
        <end position="36"/>
    </location>
</feature>
<dbReference type="PROSITE" id="PS00216">
    <property type="entry name" value="SUGAR_TRANSPORT_1"/>
    <property type="match status" value="1"/>
</dbReference>
<dbReference type="InterPro" id="IPR011701">
    <property type="entry name" value="MFS"/>
</dbReference>
<feature type="transmembrane region" description="Helical" evidence="7">
    <location>
        <begin position="300"/>
        <end position="326"/>
    </location>
</feature>
<dbReference type="RefSeq" id="WP_345625856.1">
    <property type="nucleotide sequence ID" value="NZ_BAABJQ010000002.1"/>
</dbReference>
<evidence type="ECO:0000256" key="3">
    <source>
        <dbReference type="ARBA" id="ARBA00022475"/>
    </source>
</evidence>
<feature type="transmembrane region" description="Helical" evidence="7">
    <location>
        <begin position="276"/>
        <end position="294"/>
    </location>
</feature>
<gene>
    <name evidence="9" type="ORF">GCM10023322_06090</name>
</gene>
<feature type="transmembrane region" description="Helical" evidence="7">
    <location>
        <begin position="75"/>
        <end position="94"/>
    </location>
</feature>
<feature type="transmembrane region" description="Helical" evidence="7">
    <location>
        <begin position="213"/>
        <end position="236"/>
    </location>
</feature>
<feature type="transmembrane region" description="Helical" evidence="7">
    <location>
        <begin position="48"/>
        <end position="68"/>
    </location>
</feature>
<evidence type="ECO:0000313" key="10">
    <source>
        <dbReference type="Proteomes" id="UP001501570"/>
    </source>
</evidence>
<feature type="transmembrane region" description="Helical" evidence="7">
    <location>
        <begin position="100"/>
        <end position="121"/>
    </location>
</feature>
<feature type="transmembrane region" description="Helical" evidence="7">
    <location>
        <begin position="248"/>
        <end position="269"/>
    </location>
</feature>
<evidence type="ECO:0000256" key="1">
    <source>
        <dbReference type="ARBA" id="ARBA00004651"/>
    </source>
</evidence>
<dbReference type="PANTHER" id="PTHR23517">
    <property type="entry name" value="RESISTANCE PROTEIN MDTM, PUTATIVE-RELATED-RELATED"/>
    <property type="match status" value="1"/>
</dbReference>
<evidence type="ECO:0000256" key="7">
    <source>
        <dbReference type="SAM" id="Phobius"/>
    </source>
</evidence>
<dbReference type="Proteomes" id="UP001501570">
    <property type="component" value="Unassembled WGS sequence"/>
</dbReference>
<sequence>MLSTFSGLPRTAWIIFAGTVINRLGYMVTPFLVFYLGARGVPTAQVAYVLGALGAGNLIGPVLGGLAADRAGRRPTMLIGLIGTAVAQGLLFAAPNVPTLAAAAVLLSATATMVSPAAGAMMTDAVAAERRRAAFSLFHWAINIGTAVAGVLGGFLAAHGYWLLFALDSGTCLAFALVVAVLLPGGRGESAPRTPADAPTGYAVVWRDPLMRVLLPLFGVALVIYSLTEVCLPLAIRDHGLSTTTLGTMATLNAVLVVVLQPIATNVLARFRQVPVYVVASMLVALGVSLTGLAHDTWSFAGSVVVWSIGEAATGGLPGAIVANLAPASARGRYQGSYQWIWGVARFIALAVGTAVYAAEGPAAVWWFSLVAGISAAAGVGALSPLISRRMAHPAGSAAQVTDTDSPRAGATARIRRVRGRIGGAPAPRTSR</sequence>
<accession>A0ABP9RIY1</accession>
<comment type="subcellular location">
    <subcellularLocation>
        <location evidence="1">Cell membrane</location>
        <topology evidence="1">Multi-pass membrane protein</topology>
    </subcellularLocation>
</comment>
<evidence type="ECO:0000259" key="8">
    <source>
        <dbReference type="PROSITE" id="PS50850"/>
    </source>
</evidence>
<keyword evidence="5 7" id="KW-1133">Transmembrane helix</keyword>
<dbReference type="SUPFAM" id="SSF103473">
    <property type="entry name" value="MFS general substrate transporter"/>
    <property type="match status" value="1"/>
</dbReference>